<reference evidence="1 2" key="1">
    <citation type="journal article" date="2019" name="Genome Biol. Evol.">
        <title>Insights into the evolution of the New World diploid cottons (Gossypium, subgenus Houzingenia) based on genome sequencing.</title>
        <authorList>
            <person name="Grover C.E."/>
            <person name="Arick M.A. 2nd"/>
            <person name="Thrash A."/>
            <person name="Conover J.L."/>
            <person name="Sanders W.S."/>
            <person name="Peterson D.G."/>
            <person name="Frelichowski J.E."/>
            <person name="Scheffler J.A."/>
            <person name="Scheffler B.E."/>
            <person name="Wendel J.F."/>
        </authorList>
    </citation>
    <scope>NUCLEOTIDE SEQUENCE [LARGE SCALE GENOMIC DNA]</scope>
    <source>
        <strain evidence="1">57</strain>
        <tissue evidence="1">Leaf</tissue>
    </source>
</reference>
<dbReference type="AlphaFoldDB" id="A0A7J8USC2"/>
<evidence type="ECO:0000313" key="1">
    <source>
        <dbReference type="EMBL" id="MBA0653323.1"/>
    </source>
</evidence>
<gene>
    <name evidence="1" type="ORF">Goklo_020515</name>
</gene>
<dbReference type="EMBL" id="JABFAB010000007">
    <property type="protein sequence ID" value="MBA0653323.1"/>
    <property type="molecule type" value="Genomic_DNA"/>
</dbReference>
<sequence length="129" mass="15361">KIIASPQLFAVKENKEHLATTIDRCHNDLDYYQTQAGIDLIAKTKYLLQQKDYRLWTDGRRILAYHSKERDEESMRLLKKIADIEIEDFPPHILEKIKSTWENWNSPRLSFDSLNLNEIEEMNLDNIKE</sequence>
<comment type="caution">
    <text evidence="1">The sequence shown here is derived from an EMBL/GenBank/DDBJ whole genome shotgun (WGS) entry which is preliminary data.</text>
</comment>
<protein>
    <submittedName>
        <fullName evidence="1">Uncharacterized protein</fullName>
    </submittedName>
</protein>
<accession>A0A7J8USC2</accession>
<organism evidence="1 2">
    <name type="scientific">Gossypium klotzschianum</name>
    <dbReference type="NCBI Taxonomy" id="34286"/>
    <lineage>
        <taxon>Eukaryota</taxon>
        <taxon>Viridiplantae</taxon>
        <taxon>Streptophyta</taxon>
        <taxon>Embryophyta</taxon>
        <taxon>Tracheophyta</taxon>
        <taxon>Spermatophyta</taxon>
        <taxon>Magnoliopsida</taxon>
        <taxon>eudicotyledons</taxon>
        <taxon>Gunneridae</taxon>
        <taxon>Pentapetalae</taxon>
        <taxon>rosids</taxon>
        <taxon>malvids</taxon>
        <taxon>Malvales</taxon>
        <taxon>Malvaceae</taxon>
        <taxon>Malvoideae</taxon>
        <taxon>Gossypium</taxon>
    </lineage>
</organism>
<dbReference type="OrthoDB" id="990685at2759"/>
<proteinExistence type="predicted"/>
<dbReference type="Proteomes" id="UP000593573">
    <property type="component" value="Unassembled WGS sequence"/>
</dbReference>
<feature type="non-terminal residue" evidence="1">
    <location>
        <position position="1"/>
    </location>
</feature>
<keyword evidence="2" id="KW-1185">Reference proteome</keyword>
<evidence type="ECO:0000313" key="2">
    <source>
        <dbReference type="Proteomes" id="UP000593573"/>
    </source>
</evidence>
<name>A0A7J8USC2_9ROSI</name>